<dbReference type="EMBL" id="GGFL01007464">
    <property type="protein sequence ID" value="MBW71642.1"/>
    <property type="molecule type" value="Transcribed_RNA"/>
</dbReference>
<feature type="chain" id="PRO_5014973410" evidence="1">
    <location>
        <begin position="16"/>
        <end position="67"/>
    </location>
</feature>
<accession>A0A2M4D238</accession>
<sequence>MLLLLVVVNSRGASGRVAASHEVAVCRSRNLRGACAPTHDEHAHRQHTLRSLLLCWLSPRPLDAARA</sequence>
<keyword evidence="1" id="KW-0732">Signal</keyword>
<feature type="signal peptide" evidence="1">
    <location>
        <begin position="1"/>
        <end position="15"/>
    </location>
</feature>
<organism evidence="2">
    <name type="scientific">Anopheles darlingi</name>
    <name type="common">Mosquito</name>
    <dbReference type="NCBI Taxonomy" id="43151"/>
    <lineage>
        <taxon>Eukaryota</taxon>
        <taxon>Metazoa</taxon>
        <taxon>Ecdysozoa</taxon>
        <taxon>Arthropoda</taxon>
        <taxon>Hexapoda</taxon>
        <taxon>Insecta</taxon>
        <taxon>Pterygota</taxon>
        <taxon>Neoptera</taxon>
        <taxon>Endopterygota</taxon>
        <taxon>Diptera</taxon>
        <taxon>Nematocera</taxon>
        <taxon>Culicoidea</taxon>
        <taxon>Culicidae</taxon>
        <taxon>Anophelinae</taxon>
        <taxon>Anopheles</taxon>
    </lineage>
</organism>
<evidence type="ECO:0000313" key="2">
    <source>
        <dbReference type="EMBL" id="MBW71642.1"/>
    </source>
</evidence>
<name>A0A2M4D238_ANODA</name>
<dbReference type="AlphaFoldDB" id="A0A2M4D238"/>
<proteinExistence type="predicted"/>
<reference evidence="2" key="1">
    <citation type="submission" date="2018-01" db="EMBL/GenBank/DDBJ databases">
        <title>An insight into the sialome of Amazonian anophelines.</title>
        <authorList>
            <person name="Ribeiro J.M."/>
            <person name="Scarpassa V."/>
            <person name="Calvo E."/>
        </authorList>
    </citation>
    <scope>NUCLEOTIDE SEQUENCE</scope>
</reference>
<evidence type="ECO:0000256" key="1">
    <source>
        <dbReference type="SAM" id="SignalP"/>
    </source>
</evidence>
<protein>
    <submittedName>
        <fullName evidence="2">Putative secreted protein</fullName>
    </submittedName>
</protein>